<sequence length="83" mass="8966">MVRVIRMIRAIRVAGGDVARIGDVADILVCKTGIESLRSRSRSRSPRLALLCFAARSPCRATAGRFAGLRGCRALPAARRLSD</sequence>
<organism evidence="1">
    <name type="scientific">Burkholderia pseudomallei 1710a</name>
    <dbReference type="NCBI Taxonomy" id="320371"/>
    <lineage>
        <taxon>Bacteria</taxon>
        <taxon>Pseudomonadati</taxon>
        <taxon>Pseudomonadota</taxon>
        <taxon>Betaproteobacteria</taxon>
        <taxon>Burkholderiales</taxon>
        <taxon>Burkholderiaceae</taxon>
        <taxon>Burkholderia</taxon>
        <taxon>pseudomallei group</taxon>
    </lineage>
</organism>
<dbReference type="HOGENOM" id="CLU_2785872_0_0_4"/>
<dbReference type="AlphaFoldDB" id="A0A0E1W2F7"/>
<evidence type="ECO:0000313" key="1">
    <source>
        <dbReference type="EMBL" id="EET03837.1"/>
    </source>
</evidence>
<proteinExistence type="predicted"/>
<reference evidence="1" key="1">
    <citation type="submission" date="2009-05" db="EMBL/GenBank/DDBJ databases">
        <authorList>
            <person name="Harkins D.M."/>
            <person name="DeShazer D."/>
            <person name="Woods D.E."/>
            <person name="Brinkac L.M."/>
            <person name="Brown K.A."/>
            <person name="Hung G.C."/>
            <person name="Tuanyok A."/>
            <person name="Zhang B."/>
            <person name="Nierman W.C."/>
        </authorList>
    </citation>
    <scope>NUCLEOTIDE SEQUENCE [LARGE SCALE GENOMIC DNA]</scope>
    <source>
        <strain evidence="1">1710a</strain>
    </source>
</reference>
<accession>A0A0E1W2F7</accession>
<dbReference type="EMBL" id="CM000833">
    <property type="protein sequence ID" value="EET03837.1"/>
    <property type="molecule type" value="Genomic_DNA"/>
</dbReference>
<protein>
    <submittedName>
        <fullName evidence="1">Uncharacterized protein</fullName>
    </submittedName>
</protein>
<gene>
    <name evidence="1" type="ORF">BURPS1710A_A0144</name>
</gene>
<dbReference type="Proteomes" id="UP000001812">
    <property type="component" value="Chromosome II"/>
</dbReference>
<name>A0A0E1W2F7_BURPE</name>